<organism evidence="8 9">
    <name type="scientific">Sphingomonas abietis</name>
    <dbReference type="NCBI Taxonomy" id="3012344"/>
    <lineage>
        <taxon>Bacteria</taxon>
        <taxon>Pseudomonadati</taxon>
        <taxon>Pseudomonadota</taxon>
        <taxon>Alphaproteobacteria</taxon>
        <taxon>Sphingomonadales</taxon>
        <taxon>Sphingomonadaceae</taxon>
        <taxon>Sphingomonas</taxon>
    </lineage>
</organism>
<keyword evidence="5 6" id="KW-0472">Membrane</keyword>
<dbReference type="InterPro" id="IPR050638">
    <property type="entry name" value="AA-Vitamin_Transporters"/>
</dbReference>
<feature type="transmembrane region" description="Helical" evidence="6">
    <location>
        <begin position="200"/>
        <end position="222"/>
    </location>
</feature>
<proteinExistence type="inferred from homology"/>
<name>A0ABY7NL58_9SPHN</name>
<keyword evidence="3 6" id="KW-0812">Transmembrane</keyword>
<feature type="transmembrane region" description="Helical" evidence="6">
    <location>
        <begin position="265"/>
        <end position="283"/>
    </location>
</feature>
<evidence type="ECO:0000256" key="2">
    <source>
        <dbReference type="ARBA" id="ARBA00007362"/>
    </source>
</evidence>
<dbReference type="RefSeq" id="WP_270076919.1">
    <property type="nucleotide sequence ID" value="NZ_CP115174.1"/>
</dbReference>
<evidence type="ECO:0000256" key="4">
    <source>
        <dbReference type="ARBA" id="ARBA00022989"/>
    </source>
</evidence>
<keyword evidence="4 6" id="KW-1133">Transmembrane helix</keyword>
<feature type="transmembrane region" description="Helical" evidence="6">
    <location>
        <begin position="168"/>
        <end position="188"/>
    </location>
</feature>
<feature type="domain" description="EamA" evidence="7">
    <location>
        <begin position="171"/>
        <end position="307"/>
    </location>
</feature>
<feature type="transmembrane region" description="Helical" evidence="6">
    <location>
        <begin position="47"/>
        <end position="67"/>
    </location>
</feature>
<dbReference type="PANTHER" id="PTHR32322:SF2">
    <property type="entry name" value="EAMA DOMAIN-CONTAINING PROTEIN"/>
    <property type="match status" value="1"/>
</dbReference>
<evidence type="ECO:0000313" key="9">
    <source>
        <dbReference type="Proteomes" id="UP001210865"/>
    </source>
</evidence>
<feature type="transmembrane region" description="Helical" evidence="6">
    <location>
        <begin position="234"/>
        <end position="256"/>
    </location>
</feature>
<feature type="domain" description="EamA" evidence="7">
    <location>
        <begin position="23"/>
        <end position="151"/>
    </location>
</feature>
<dbReference type="EMBL" id="CP115174">
    <property type="protein sequence ID" value="WBO22271.1"/>
    <property type="molecule type" value="Genomic_DNA"/>
</dbReference>
<evidence type="ECO:0000256" key="1">
    <source>
        <dbReference type="ARBA" id="ARBA00004141"/>
    </source>
</evidence>
<evidence type="ECO:0000256" key="3">
    <source>
        <dbReference type="ARBA" id="ARBA00022692"/>
    </source>
</evidence>
<keyword evidence="9" id="KW-1185">Reference proteome</keyword>
<feature type="transmembrane region" description="Helical" evidence="6">
    <location>
        <begin position="19"/>
        <end position="41"/>
    </location>
</feature>
<evidence type="ECO:0000259" key="7">
    <source>
        <dbReference type="Pfam" id="PF00892"/>
    </source>
</evidence>
<feature type="transmembrane region" description="Helical" evidence="6">
    <location>
        <begin position="135"/>
        <end position="153"/>
    </location>
</feature>
<evidence type="ECO:0000313" key="8">
    <source>
        <dbReference type="EMBL" id="WBO22271.1"/>
    </source>
</evidence>
<dbReference type="InterPro" id="IPR000620">
    <property type="entry name" value="EamA_dom"/>
</dbReference>
<evidence type="ECO:0000256" key="5">
    <source>
        <dbReference type="ARBA" id="ARBA00023136"/>
    </source>
</evidence>
<protein>
    <submittedName>
        <fullName evidence="8">EamA family transporter</fullName>
    </submittedName>
</protein>
<dbReference type="InterPro" id="IPR037185">
    <property type="entry name" value="EmrE-like"/>
</dbReference>
<sequence>MSEALAGARPVDAGTRAKIAIPFIVCTLVWSSTWLVIRFQLGAVPPAWSVTYRFLIACVAMMAYARFTGASLRLNARQHGFAAIYGIAQYALNYYAVYIAEVTVTSGLVAVLFALLIVPNALLAWIFLKQGVSRAFLIGSAVAMIGVALLFAQEMHVAAAGAALSRHALWIGIGWSLAGVLFSSIANVMQAAPQARAIPVATLIAWGMAWGGVFDAGTAWWMDGPPVIDPHPAYWLGTLYLGLIGSALAFSCYFVVIRAIGPGRAAYSSVLSPVLAMLLSTLFEGYRWSIPAAVGGVLSIVGLLVALRAKQSARPAR</sequence>
<evidence type="ECO:0000256" key="6">
    <source>
        <dbReference type="SAM" id="Phobius"/>
    </source>
</evidence>
<comment type="similarity">
    <text evidence="2">Belongs to the EamA transporter family.</text>
</comment>
<feature type="transmembrane region" description="Helical" evidence="6">
    <location>
        <begin position="79"/>
        <end position="100"/>
    </location>
</feature>
<reference evidence="8 9" key="1">
    <citation type="submission" date="2022-12" db="EMBL/GenBank/DDBJ databases">
        <title>Sphingomonas abieness sp. nov., an endophytic bacterium isolated from Abies koreana.</title>
        <authorList>
            <person name="Jiang L."/>
            <person name="Lee J."/>
        </authorList>
    </citation>
    <scope>NUCLEOTIDE SEQUENCE [LARGE SCALE GENOMIC DNA]</scope>
    <source>
        <strain evidence="9">PAMB 00755</strain>
    </source>
</reference>
<dbReference type="Proteomes" id="UP001210865">
    <property type="component" value="Chromosome"/>
</dbReference>
<feature type="transmembrane region" description="Helical" evidence="6">
    <location>
        <begin position="289"/>
        <end position="307"/>
    </location>
</feature>
<gene>
    <name evidence="8" type="ORF">PBT88_19330</name>
</gene>
<dbReference type="Pfam" id="PF00892">
    <property type="entry name" value="EamA"/>
    <property type="match status" value="2"/>
</dbReference>
<comment type="subcellular location">
    <subcellularLocation>
        <location evidence="1">Membrane</location>
        <topology evidence="1">Multi-pass membrane protein</topology>
    </subcellularLocation>
</comment>
<accession>A0ABY7NL58</accession>
<feature type="transmembrane region" description="Helical" evidence="6">
    <location>
        <begin position="106"/>
        <end position="128"/>
    </location>
</feature>
<dbReference type="PANTHER" id="PTHR32322">
    <property type="entry name" value="INNER MEMBRANE TRANSPORTER"/>
    <property type="match status" value="1"/>
</dbReference>
<dbReference type="SUPFAM" id="SSF103481">
    <property type="entry name" value="Multidrug resistance efflux transporter EmrE"/>
    <property type="match status" value="2"/>
</dbReference>